<protein>
    <submittedName>
        <fullName evidence="5">FAD-dependent oxidoreductase</fullName>
    </submittedName>
</protein>
<reference evidence="6" key="1">
    <citation type="submission" date="2021-04" db="EMBL/GenBank/DDBJ databases">
        <title>A novel Synergistetes isolate from a pyrite-forming mixed culture.</title>
        <authorList>
            <person name="Bunk B."/>
            <person name="Sproer C."/>
            <person name="Spring S."/>
            <person name="Pester M."/>
        </authorList>
    </citation>
    <scope>NUCLEOTIDE SEQUENCE [LARGE SCALE GENOMIC DNA]</scope>
    <source>
        <strain evidence="6">J.5.4.2-T.3.5.2</strain>
    </source>
</reference>
<sequence>MKQKRQIVIVGGGWGGCGAAEAAVRAGAQVTLLERADMLLGTGLVGGIFRNNGRQTAAEEMTALGMKMFSVMDSVTRHRNVSFPGHEGASLYDVYAMEPAVKAFLADLGVDVALQASVASIERAKDRITSVTTRDGRCFGADAVVDATGTSAAPANCNSHGRGCAMCILRCHSFLPRTSVTALAGIEEWNGAKADGSLGAMSGSCKLFKESLDPSIVAELNETGVCLVPLPDELREDLSILGAKACQQYARKEFVENLVLLDTGPAKLMTPYFPLEALRRIPGFERARYEDPIAGGKGNSMRYFGFARCDTTLRAQGEVTNLFCAGEKAGAMVGHTEAIVTGALAGRNAVAVALGLEPTAYPEELALGDFIAHVIPLMATEEGRRFKYTFSGSVYFERMKEKGLYITDGPAVARRVDEKGLTGFFKRKLA</sequence>
<gene>
    <name evidence="5" type="ORF">KAR29_12455</name>
</gene>
<evidence type="ECO:0000256" key="3">
    <source>
        <dbReference type="ARBA" id="ARBA00022827"/>
    </source>
</evidence>
<dbReference type="InterPro" id="IPR036188">
    <property type="entry name" value="FAD/NAD-bd_sf"/>
</dbReference>
<evidence type="ECO:0000256" key="2">
    <source>
        <dbReference type="ARBA" id="ARBA00022630"/>
    </source>
</evidence>
<proteinExistence type="predicted"/>
<name>A0A9Q7AF50_9BACT</name>
<keyword evidence="6" id="KW-1185">Reference proteome</keyword>
<dbReference type="Gene3D" id="3.50.50.60">
    <property type="entry name" value="FAD/NAD(P)-binding domain"/>
    <property type="match status" value="3"/>
</dbReference>
<evidence type="ECO:0000259" key="4">
    <source>
        <dbReference type="Pfam" id="PF01134"/>
    </source>
</evidence>
<evidence type="ECO:0000313" key="6">
    <source>
        <dbReference type="Proteomes" id="UP000671879"/>
    </source>
</evidence>
<dbReference type="EMBL" id="CP072943">
    <property type="protein sequence ID" value="QTX32104.1"/>
    <property type="molecule type" value="Genomic_DNA"/>
</dbReference>
<dbReference type="InterPro" id="IPR040131">
    <property type="entry name" value="MnmG_N"/>
</dbReference>
<organism evidence="5 6">
    <name type="scientific">Aminithiophilus ramosus</name>
    <dbReference type="NCBI Taxonomy" id="3029084"/>
    <lineage>
        <taxon>Bacteria</taxon>
        <taxon>Thermotogati</taxon>
        <taxon>Synergistota</taxon>
        <taxon>Synergistia</taxon>
        <taxon>Synergistales</taxon>
        <taxon>Aminithiophilaceae</taxon>
        <taxon>Aminithiophilus</taxon>
    </lineage>
</organism>
<dbReference type="SUPFAM" id="SSF51905">
    <property type="entry name" value="FAD/NAD(P)-binding domain"/>
    <property type="match status" value="1"/>
</dbReference>
<dbReference type="RefSeq" id="WP_274373315.1">
    <property type="nucleotide sequence ID" value="NZ_CP072943.1"/>
</dbReference>
<feature type="domain" description="MnmG N-terminal" evidence="4">
    <location>
        <begin position="276"/>
        <end position="355"/>
    </location>
</feature>
<accession>A0A9Q7AF50</accession>
<feature type="domain" description="MnmG N-terminal" evidence="4">
    <location>
        <begin position="6"/>
        <end position="189"/>
    </location>
</feature>
<dbReference type="PROSITE" id="PS51257">
    <property type="entry name" value="PROKAR_LIPOPROTEIN"/>
    <property type="match status" value="1"/>
</dbReference>
<keyword evidence="2" id="KW-0285">Flavoprotein</keyword>
<dbReference type="KEGG" id="aram:KAR29_12455"/>
<dbReference type="Proteomes" id="UP000671879">
    <property type="component" value="Chromosome"/>
</dbReference>
<dbReference type="Pfam" id="PF01134">
    <property type="entry name" value="GIDA"/>
    <property type="match status" value="2"/>
</dbReference>
<keyword evidence="3" id="KW-0274">FAD</keyword>
<evidence type="ECO:0000313" key="5">
    <source>
        <dbReference type="EMBL" id="QTX32104.1"/>
    </source>
</evidence>
<dbReference type="AlphaFoldDB" id="A0A9Q7AF50"/>
<comment type="cofactor">
    <cofactor evidence="1">
        <name>FAD</name>
        <dbReference type="ChEBI" id="CHEBI:57692"/>
    </cofactor>
</comment>
<evidence type="ECO:0000256" key="1">
    <source>
        <dbReference type="ARBA" id="ARBA00001974"/>
    </source>
</evidence>